<evidence type="ECO:0000313" key="2">
    <source>
        <dbReference type="Proteomes" id="UP000305888"/>
    </source>
</evidence>
<reference evidence="1 2" key="1">
    <citation type="submission" date="2019-06" db="EMBL/GenBank/DDBJ databases">
        <title>Genome sequence of Rhodobacteraceae bacterium D4M1.</title>
        <authorList>
            <person name="Cao J."/>
        </authorList>
    </citation>
    <scope>NUCLEOTIDE SEQUENCE [LARGE SCALE GENOMIC DNA]</scope>
    <source>
        <strain evidence="1 2">D4M1</strain>
    </source>
</reference>
<dbReference type="Proteomes" id="UP000305888">
    <property type="component" value="Chromosome"/>
</dbReference>
<name>A0A5B8FSE7_9RHOB</name>
<dbReference type="OrthoDB" id="7630283at2"/>
<dbReference type="AlphaFoldDB" id="A0A5B8FSE7"/>
<dbReference type="InterPro" id="IPR036701">
    <property type="entry name" value="RraB-like_sf"/>
</dbReference>
<dbReference type="KEGG" id="ppru:FDP22_07800"/>
<accession>A0A5B8FSE7</accession>
<dbReference type="EMBL" id="CP040818">
    <property type="protein sequence ID" value="QDL91696.1"/>
    <property type="molecule type" value="Genomic_DNA"/>
</dbReference>
<dbReference type="RefSeq" id="WP_138572251.1">
    <property type="nucleotide sequence ID" value="NZ_CP040818.1"/>
</dbReference>
<keyword evidence="2" id="KW-1185">Reference proteome</keyword>
<evidence type="ECO:0000313" key="1">
    <source>
        <dbReference type="EMBL" id="QDL91696.1"/>
    </source>
</evidence>
<gene>
    <name evidence="1" type="ORF">FDP22_07800</name>
</gene>
<proteinExistence type="predicted"/>
<dbReference type="SUPFAM" id="SSF89946">
    <property type="entry name" value="Hypothetical protein VC0424"/>
    <property type="match status" value="1"/>
</dbReference>
<sequence>MSDETWDWAEQRRDTEFTYAELKKEAGIAPGTVITLDLQFLPAETDSDEEAFMKALSSFGYDVNRYEEDDTVEATVEGVPFTIEDIWVHEERTTKIALARGFAPDGWGFWDPNDDSDEDDADDE</sequence>
<organism evidence="1 2">
    <name type="scientific">Paroceanicella profunda</name>
    <dbReference type="NCBI Taxonomy" id="2579971"/>
    <lineage>
        <taxon>Bacteria</taxon>
        <taxon>Pseudomonadati</taxon>
        <taxon>Pseudomonadota</taxon>
        <taxon>Alphaproteobacteria</taxon>
        <taxon>Rhodobacterales</taxon>
        <taxon>Paracoccaceae</taxon>
        <taxon>Paroceanicella</taxon>
    </lineage>
</organism>
<protein>
    <submittedName>
        <fullName evidence="1">Ribonuclease E inhibitor RraB</fullName>
    </submittedName>
</protein>